<dbReference type="Proteomes" id="UP000053144">
    <property type="component" value="Unassembled WGS sequence"/>
</dbReference>
<feature type="DNA-binding region" description="Homeobox" evidence="9">
    <location>
        <begin position="34"/>
        <end position="88"/>
    </location>
</feature>
<feature type="domain" description="Homeobox" evidence="11">
    <location>
        <begin position="32"/>
        <end position="87"/>
    </location>
</feature>
<dbReference type="OMA" id="MISCNNC"/>
<dbReference type="InterPro" id="IPR009057">
    <property type="entry name" value="Homeodomain-like_sf"/>
</dbReference>
<sequence>MEKINGKTVVNPFPKNEIWTKTSLDIDPWAPTREQVALPEALFAFGIRNPNREQVHEITTRLKVYGEIGEYSVYCWFQNYGYREKQRCLKRSIASTSYSPIPLLPPFMDSKKNDLSRTTPTVPDRVTLDLFPIPPVLVKVEVPPVFRFQEKPPSVELSLRLPSADE</sequence>
<dbReference type="Pfam" id="PF00046">
    <property type="entry name" value="Homeodomain"/>
    <property type="match status" value="1"/>
</dbReference>
<name>A0A0L9T4G7_PHAAN</name>
<evidence type="ECO:0000256" key="10">
    <source>
        <dbReference type="RuleBase" id="RU000682"/>
    </source>
</evidence>
<keyword evidence="5 9" id="KW-0371">Homeobox</keyword>
<gene>
    <name evidence="12" type="ORF">LR48_Vigan107s000900</name>
</gene>
<keyword evidence="4 9" id="KW-0238">DNA-binding</keyword>
<dbReference type="InterPro" id="IPR001356">
    <property type="entry name" value="HD"/>
</dbReference>
<dbReference type="InterPro" id="IPR044555">
    <property type="entry name" value="WUSCHEL-like"/>
</dbReference>
<keyword evidence="2" id="KW-0217">Developmental protein</keyword>
<evidence type="ECO:0000256" key="6">
    <source>
        <dbReference type="ARBA" id="ARBA00023163"/>
    </source>
</evidence>
<evidence type="ECO:0000256" key="5">
    <source>
        <dbReference type="ARBA" id="ARBA00023155"/>
    </source>
</evidence>
<dbReference type="GO" id="GO:0005634">
    <property type="term" value="C:nucleus"/>
    <property type="evidence" value="ECO:0007669"/>
    <property type="project" value="UniProtKB-SubCell"/>
</dbReference>
<evidence type="ECO:0000256" key="8">
    <source>
        <dbReference type="ARBA" id="ARBA00024040"/>
    </source>
</evidence>
<evidence type="ECO:0000256" key="2">
    <source>
        <dbReference type="ARBA" id="ARBA00022473"/>
    </source>
</evidence>
<dbReference type="GO" id="GO:0099402">
    <property type="term" value="P:plant organ development"/>
    <property type="evidence" value="ECO:0007669"/>
    <property type="project" value="InterPro"/>
</dbReference>
<reference evidence="13" key="1">
    <citation type="journal article" date="2015" name="Proc. Natl. Acad. Sci. U.S.A.">
        <title>Genome sequencing of adzuki bean (Vigna angularis) provides insight into high starch and low fat accumulation and domestication.</title>
        <authorList>
            <person name="Yang K."/>
            <person name="Tian Z."/>
            <person name="Chen C."/>
            <person name="Luo L."/>
            <person name="Zhao B."/>
            <person name="Wang Z."/>
            <person name="Yu L."/>
            <person name="Li Y."/>
            <person name="Sun Y."/>
            <person name="Li W."/>
            <person name="Chen Y."/>
            <person name="Li Y."/>
            <person name="Zhang Y."/>
            <person name="Ai D."/>
            <person name="Zhao J."/>
            <person name="Shang C."/>
            <person name="Ma Y."/>
            <person name="Wu B."/>
            <person name="Wang M."/>
            <person name="Gao L."/>
            <person name="Sun D."/>
            <person name="Zhang P."/>
            <person name="Guo F."/>
            <person name="Wang W."/>
            <person name="Li Y."/>
            <person name="Wang J."/>
            <person name="Varshney R.K."/>
            <person name="Wang J."/>
            <person name="Ling H.Q."/>
            <person name="Wan P."/>
        </authorList>
    </citation>
    <scope>NUCLEOTIDE SEQUENCE</scope>
    <source>
        <strain evidence="13">cv. Jingnong 6</strain>
    </source>
</reference>
<evidence type="ECO:0000256" key="7">
    <source>
        <dbReference type="ARBA" id="ARBA00023242"/>
    </source>
</evidence>
<evidence type="ECO:0000256" key="9">
    <source>
        <dbReference type="PROSITE-ProRule" id="PRU00108"/>
    </source>
</evidence>
<evidence type="ECO:0000256" key="3">
    <source>
        <dbReference type="ARBA" id="ARBA00023015"/>
    </source>
</evidence>
<dbReference type="Gramene" id="KOM25490">
    <property type="protein sequence ID" value="KOM25490"/>
    <property type="gene ID" value="LR48_Vigan107s000900"/>
</dbReference>
<organism evidence="12 13">
    <name type="scientific">Phaseolus angularis</name>
    <name type="common">Azuki bean</name>
    <name type="synonym">Vigna angularis</name>
    <dbReference type="NCBI Taxonomy" id="3914"/>
    <lineage>
        <taxon>Eukaryota</taxon>
        <taxon>Viridiplantae</taxon>
        <taxon>Streptophyta</taxon>
        <taxon>Embryophyta</taxon>
        <taxon>Tracheophyta</taxon>
        <taxon>Spermatophyta</taxon>
        <taxon>Magnoliopsida</taxon>
        <taxon>eudicotyledons</taxon>
        <taxon>Gunneridae</taxon>
        <taxon>Pentapetalae</taxon>
        <taxon>rosids</taxon>
        <taxon>fabids</taxon>
        <taxon>Fabales</taxon>
        <taxon>Fabaceae</taxon>
        <taxon>Papilionoideae</taxon>
        <taxon>50 kb inversion clade</taxon>
        <taxon>NPAAA clade</taxon>
        <taxon>indigoferoid/millettioid clade</taxon>
        <taxon>Phaseoleae</taxon>
        <taxon>Vigna</taxon>
    </lineage>
</organism>
<dbReference type="PANTHER" id="PTHR45940:SF6">
    <property type="entry name" value="WUSCHEL-RELATED HOMEOBOX 2"/>
    <property type="match status" value="1"/>
</dbReference>
<dbReference type="GO" id="GO:0003677">
    <property type="term" value="F:DNA binding"/>
    <property type="evidence" value="ECO:0007669"/>
    <property type="project" value="UniProtKB-UniRule"/>
</dbReference>
<dbReference type="PANTHER" id="PTHR45940">
    <property type="entry name" value="WUSCHEL-RELATED HOMEOBOX 1-RELATED"/>
    <property type="match status" value="1"/>
</dbReference>
<dbReference type="EMBL" id="KQ258267">
    <property type="protein sequence ID" value="KOM25490.1"/>
    <property type="molecule type" value="Genomic_DNA"/>
</dbReference>
<proteinExistence type="inferred from homology"/>
<evidence type="ECO:0000259" key="11">
    <source>
        <dbReference type="PROSITE" id="PS50071"/>
    </source>
</evidence>
<evidence type="ECO:0000256" key="4">
    <source>
        <dbReference type="ARBA" id="ARBA00023125"/>
    </source>
</evidence>
<dbReference type="STRING" id="3914.A0A0L9T4G7"/>
<evidence type="ECO:0000256" key="1">
    <source>
        <dbReference type="ARBA" id="ARBA00004123"/>
    </source>
</evidence>
<comment type="subcellular location">
    <subcellularLocation>
        <location evidence="1 9 10">Nucleus</location>
    </subcellularLocation>
</comment>
<comment type="similarity">
    <text evidence="8">Belongs to the WUS homeobox family.</text>
</comment>
<dbReference type="PROSITE" id="PS50071">
    <property type="entry name" value="HOMEOBOX_2"/>
    <property type="match status" value="1"/>
</dbReference>
<keyword evidence="6" id="KW-0804">Transcription</keyword>
<keyword evidence="7 9" id="KW-0539">Nucleus</keyword>
<dbReference type="SUPFAM" id="SSF46689">
    <property type="entry name" value="Homeodomain-like"/>
    <property type="match status" value="1"/>
</dbReference>
<evidence type="ECO:0000313" key="13">
    <source>
        <dbReference type="Proteomes" id="UP000053144"/>
    </source>
</evidence>
<keyword evidence="3" id="KW-0805">Transcription regulation</keyword>
<dbReference type="AlphaFoldDB" id="A0A0L9T4G7"/>
<protein>
    <recommendedName>
        <fullName evidence="11">Homeobox domain-containing protein</fullName>
    </recommendedName>
</protein>
<evidence type="ECO:0000313" key="12">
    <source>
        <dbReference type="EMBL" id="KOM25490.1"/>
    </source>
</evidence>
<accession>A0A0L9T4G7</accession>
<dbReference type="GO" id="GO:0003700">
    <property type="term" value="F:DNA-binding transcription factor activity"/>
    <property type="evidence" value="ECO:0007669"/>
    <property type="project" value="InterPro"/>
</dbReference>